<accession>A0A1H4CG18</accession>
<evidence type="ECO:0000313" key="1">
    <source>
        <dbReference type="EMBL" id="SEA59270.1"/>
    </source>
</evidence>
<name>A0A1H4CG18_9GAMM</name>
<dbReference type="Proteomes" id="UP000199397">
    <property type="component" value="Unassembled WGS sequence"/>
</dbReference>
<dbReference type="OrthoDB" id="9825996at2"/>
<organism evidence="1 2">
    <name type="scientific">Thiothrix caldifontis</name>
    <dbReference type="NCBI Taxonomy" id="525918"/>
    <lineage>
        <taxon>Bacteria</taxon>
        <taxon>Pseudomonadati</taxon>
        <taxon>Pseudomonadota</taxon>
        <taxon>Gammaproteobacteria</taxon>
        <taxon>Thiotrichales</taxon>
        <taxon>Thiotrichaceae</taxon>
        <taxon>Thiothrix</taxon>
    </lineage>
</organism>
<sequence>MNAIELEEIIDFRMVDVILSFRKGKDNLGDSGEYSFAGEVKQNIIKDIHGNKNQSNRKPTLKDLLSDFPIEKIRNIYSFYYYGRSFLDGSICSNDSYFDFQNDFKNESLDEMLYKFNGVYYEVLLKAWQVAKEMFHDHEENVKNEKIALENKINFYRKVPPNSFFLERPCRSLDGDSLLHKSTSETFKIICTDLKDGFTEDIHQAVDIIKRVIHETDGLVVVDFLGSENFDRLDYIENDNEVIKFYYKYSCAYSERPHPPHNTRVDIAFDRLEEFDLFGISTIIIRGFYRDKKEVSNYYHNAEKIKKMHSFEEMKDSQFYYRINFDKKQRGGFENFDVTFLPWRYFNIIILPKEDIPSTADTTDFLICKNIFDIQDRINETFDGFQRNRENSEDCISMYGNRFRKIIENFLKFILLASEIMFKDNYEKDMLGNLLGQLKSKITNDEDNNFEYLHGLEIINLIENKLLINLNLCSHDNVRHKIDRSIIHKIYNDIALLPNLALKFFAIVK</sequence>
<protein>
    <submittedName>
        <fullName evidence="1">Uncharacterized protein</fullName>
    </submittedName>
</protein>
<reference evidence="1 2" key="1">
    <citation type="submission" date="2016-10" db="EMBL/GenBank/DDBJ databases">
        <authorList>
            <person name="de Groot N.N."/>
        </authorList>
    </citation>
    <scope>NUCLEOTIDE SEQUENCE [LARGE SCALE GENOMIC DNA]</scope>
    <source>
        <strain evidence="1 2">DSM 21228</strain>
    </source>
</reference>
<proteinExistence type="predicted"/>
<evidence type="ECO:0000313" key="2">
    <source>
        <dbReference type="Proteomes" id="UP000199397"/>
    </source>
</evidence>
<dbReference type="RefSeq" id="WP_093067979.1">
    <property type="nucleotide sequence ID" value="NZ_FNQP01000010.1"/>
</dbReference>
<dbReference type="STRING" id="525918.SAMN05660964_01930"/>
<dbReference type="AlphaFoldDB" id="A0A1H4CG18"/>
<dbReference type="EMBL" id="FNQP01000010">
    <property type="protein sequence ID" value="SEA59270.1"/>
    <property type="molecule type" value="Genomic_DNA"/>
</dbReference>
<gene>
    <name evidence="1" type="ORF">SAMN05660964_01930</name>
</gene>
<keyword evidence="2" id="KW-1185">Reference proteome</keyword>